<keyword evidence="2" id="KW-1185">Reference proteome</keyword>
<keyword evidence="1" id="KW-0645">Protease</keyword>
<proteinExistence type="predicted"/>
<dbReference type="EC" id="3.4.11.-" evidence="1"/>
<organism evidence="1 2">
    <name type="scientific">Kyrpidia spormannii</name>
    <dbReference type="NCBI Taxonomy" id="2055160"/>
    <lineage>
        <taxon>Bacteria</taxon>
        <taxon>Bacillati</taxon>
        <taxon>Bacillota</taxon>
        <taxon>Bacilli</taxon>
        <taxon>Bacillales</taxon>
        <taxon>Alicyclobacillaceae</taxon>
        <taxon>Kyrpidia</taxon>
    </lineage>
</organism>
<dbReference type="EMBL" id="LR792684">
    <property type="protein sequence ID" value="CAB3395332.1"/>
    <property type="molecule type" value="Genomic_DNA"/>
</dbReference>
<name>A0ACA8ZDM7_9BACL</name>
<keyword evidence="1" id="KW-0378">Hydrolase</keyword>
<protein>
    <submittedName>
        <fullName evidence="1">Enzyme</fullName>
        <ecNumber evidence="1">3.4.11.-</ecNumber>
    </submittedName>
</protein>
<dbReference type="Proteomes" id="UP000501793">
    <property type="component" value="Chromosome"/>
</dbReference>
<reference evidence="1" key="1">
    <citation type="submission" date="2020-04" db="EMBL/GenBank/DDBJ databases">
        <authorList>
            <person name="Hogendoorn C."/>
        </authorList>
    </citation>
    <scope>NUCLEOTIDE SEQUENCE</scope>
    <source>
        <strain evidence="1">FAVT5</strain>
    </source>
</reference>
<evidence type="ECO:0000313" key="1">
    <source>
        <dbReference type="EMBL" id="CAB3395332.1"/>
    </source>
</evidence>
<sequence>MRENGDGPGATSDGVQRAAWFPLPGVRIGHAHDLRARTGCTVILTPEGAAAGVDVRGSAPGTRETDLLDPVNLVQEVHGVLLAGGSAFGLAAADGVMRYLEERGYGLDVGVGRVPIVPGAVLFDLAVGDGSRRPDAVMGYAACEAAREVPERGRVGAGAGATVGKALGHLRAMDGGLGTAAVQLPGGLVVAAVVAVNAVGHVVDPATGEILAGPLGEDGKPLDTLAVWSTGPGFGVLLPGTNTTIGVVVTNARMSKVQAKKVATMAHDGLARVIRPAHTMYDGDALFAVAVGDVTAPVDLVGAWAAETVAAAVLDGVRQAAAIGAASRGD</sequence>
<accession>A0ACA8ZDM7</accession>
<gene>
    <name evidence="1" type="ORF">FAVT5_3334</name>
</gene>
<evidence type="ECO:0000313" key="2">
    <source>
        <dbReference type="Proteomes" id="UP000501793"/>
    </source>
</evidence>
<keyword evidence="1" id="KW-0031">Aminopeptidase</keyword>